<evidence type="ECO:0000256" key="2">
    <source>
        <dbReference type="ARBA" id="ARBA00023163"/>
    </source>
</evidence>
<keyword evidence="5" id="KW-1185">Reference proteome</keyword>
<dbReference type="InterPro" id="IPR047057">
    <property type="entry name" value="MerR_fam"/>
</dbReference>
<evidence type="ECO:0000256" key="1">
    <source>
        <dbReference type="ARBA" id="ARBA00023015"/>
    </source>
</evidence>
<accession>A0ABS6TH83</accession>
<dbReference type="SMART" id="SM00871">
    <property type="entry name" value="AraC_E_bind"/>
    <property type="match status" value="1"/>
</dbReference>
<keyword evidence="1" id="KW-0805">Transcription regulation</keyword>
<organism evidence="4 5">
    <name type="scientific">Enterococcus alishanensis</name>
    <dbReference type="NCBI Taxonomy" id="1303817"/>
    <lineage>
        <taxon>Bacteria</taxon>
        <taxon>Bacillati</taxon>
        <taxon>Bacillota</taxon>
        <taxon>Bacilli</taxon>
        <taxon>Lactobacillales</taxon>
        <taxon>Enterococcaceae</taxon>
        <taxon>Enterococcus</taxon>
    </lineage>
</organism>
<feature type="domain" description="HTH merR-type" evidence="3">
    <location>
        <begin position="6"/>
        <end position="76"/>
    </location>
</feature>
<comment type="caution">
    <text evidence="4">The sequence shown here is derived from an EMBL/GenBank/DDBJ whole genome shotgun (WGS) entry which is preliminary data.</text>
</comment>
<dbReference type="PANTHER" id="PTHR30204:SF69">
    <property type="entry name" value="MERR-FAMILY TRANSCRIPTIONAL REGULATOR"/>
    <property type="match status" value="1"/>
</dbReference>
<evidence type="ECO:0000313" key="5">
    <source>
        <dbReference type="Proteomes" id="UP000774130"/>
    </source>
</evidence>
<name>A0ABS6TH83_9ENTE</name>
<reference evidence="4 5" key="1">
    <citation type="submission" date="2021-06" db="EMBL/GenBank/DDBJ databases">
        <title>Enterococcus alishanensis sp. nov., a novel lactic acid bacterium isolated from fresh coffee beans.</title>
        <authorList>
            <person name="Chen Y.-S."/>
        </authorList>
    </citation>
    <scope>NUCLEOTIDE SEQUENCE [LARGE SCALE GENOMIC DNA]</scope>
    <source>
        <strain evidence="4 5">ALS3</strain>
    </source>
</reference>
<evidence type="ECO:0000313" key="4">
    <source>
        <dbReference type="EMBL" id="MBV7392298.1"/>
    </source>
</evidence>
<dbReference type="EMBL" id="JAHUZB010000010">
    <property type="protein sequence ID" value="MBV7392298.1"/>
    <property type="molecule type" value="Genomic_DNA"/>
</dbReference>
<proteinExistence type="predicted"/>
<gene>
    <name evidence="4" type="ORF">KUA55_16565</name>
</gene>
<dbReference type="InterPro" id="IPR010499">
    <property type="entry name" value="AraC_E-bd"/>
</dbReference>
<dbReference type="InterPro" id="IPR000551">
    <property type="entry name" value="MerR-type_HTH_dom"/>
</dbReference>
<keyword evidence="2" id="KW-0804">Transcription</keyword>
<dbReference type="Pfam" id="PF13411">
    <property type="entry name" value="MerR_1"/>
    <property type="match status" value="1"/>
</dbReference>
<dbReference type="Proteomes" id="UP000774130">
    <property type="component" value="Unassembled WGS sequence"/>
</dbReference>
<dbReference type="InterPro" id="IPR029442">
    <property type="entry name" value="GyrI-like"/>
</dbReference>
<evidence type="ECO:0000259" key="3">
    <source>
        <dbReference type="PROSITE" id="PS50937"/>
    </source>
</evidence>
<dbReference type="PROSITE" id="PS50937">
    <property type="entry name" value="HTH_MERR_2"/>
    <property type="match status" value="1"/>
</dbReference>
<dbReference type="RefSeq" id="WP_218327511.1">
    <property type="nucleotide sequence ID" value="NZ_JAHUZB010000010.1"/>
</dbReference>
<dbReference type="Pfam" id="PF06445">
    <property type="entry name" value="GyrI-like"/>
    <property type="match status" value="1"/>
</dbReference>
<dbReference type="SMART" id="SM00422">
    <property type="entry name" value="HTH_MERR"/>
    <property type="match status" value="1"/>
</dbReference>
<dbReference type="CDD" id="cd01107">
    <property type="entry name" value="HTH_BmrR"/>
    <property type="match status" value="1"/>
</dbReference>
<dbReference type="PANTHER" id="PTHR30204">
    <property type="entry name" value="REDOX-CYCLING DRUG-SENSING TRANSCRIPTIONAL ACTIVATOR SOXR"/>
    <property type="match status" value="1"/>
</dbReference>
<sequence>MEEEKLYRIGMFSKMNQVTIKTLRYYDDIGLLKPRFIDPDNGYRYYSAGQVGQLHQLLALKKIGFSIEEIQASTQGKAENNLLQHKKVQLLREIAEKTQMLSMIESYMQQDYLQTYHMVEKRLPEVIIASVRRTVNTYQELLTVVPEMGRLMEQAGCECRIPEYCFNIYHDQEYRESEIDYEICEAVTEMKADFGELKFKIIEEVPRAVCTMHRGAYENLPQAYAAILNYIEAHGFEIADLPRENYIDGIWNKESTEEWLTEIQIPVK</sequence>
<protein>
    <submittedName>
        <fullName evidence="4">MerR family transcriptional regulator</fullName>
    </submittedName>
</protein>